<evidence type="ECO:0008006" key="4">
    <source>
        <dbReference type="Google" id="ProtNLM"/>
    </source>
</evidence>
<reference evidence="2 3" key="1">
    <citation type="submission" date="2023-07" db="EMBL/GenBank/DDBJ databases">
        <title>Genomic Encyclopedia of Type Strains, Phase IV (KMG-IV): sequencing the most valuable type-strain genomes for metagenomic binning, comparative biology and taxonomic classification.</title>
        <authorList>
            <person name="Goeker M."/>
        </authorList>
    </citation>
    <scope>NUCLEOTIDE SEQUENCE [LARGE SCALE GENOMIC DNA]</scope>
    <source>
        <strain evidence="2 3">DSM 19013</strain>
    </source>
</reference>
<feature type="region of interest" description="Disordered" evidence="1">
    <location>
        <begin position="22"/>
        <end position="48"/>
    </location>
</feature>
<organism evidence="2 3">
    <name type="scientific">Methylobacterium aerolatum</name>
    <dbReference type="NCBI Taxonomy" id="418708"/>
    <lineage>
        <taxon>Bacteria</taxon>
        <taxon>Pseudomonadati</taxon>
        <taxon>Pseudomonadota</taxon>
        <taxon>Alphaproteobacteria</taxon>
        <taxon>Hyphomicrobiales</taxon>
        <taxon>Methylobacteriaceae</taxon>
        <taxon>Methylobacterium</taxon>
    </lineage>
</organism>
<evidence type="ECO:0000313" key="3">
    <source>
        <dbReference type="Proteomes" id="UP001231124"/>
    </source>
</evidence>
<keyword evidence="3" id="KW-1185">Reference proteome</keyword>
<dbReference type="Proteomes" id="UP001231124">
    <property type="component" value="Unassembled WGS sequence"/>
</dbReference>
<name>A0ABU0I2G8_9HYPH</name>
<protein>
    <recommendedName>
        <fullName evidence="4">Transposase</fullName>
    </recommendedName>
</protein>
<accession>A0ABU0I2G8</accession>
<gene>
    <name evidence="2" type="ORF">QO012_003300</name>
</gene>
<proteinExistence type="predicted"/>
<evidence type="ECO:0000313" key="2">
    <source>
        <dbReference type="EMBL" id="MDQ0448788.1"/>
    </source>
</evidence>
<sequence>MDEKLAHAVRERWPPASITVTSGRRKVTKEDLTENGPSFAKRTRRTTS</sequence>
<evidence type="ECO:0000256" key="1">
    <source>
        <dbReference type="SAM" id="MobiDB-lite"/>
    </source>
</evidence>
<dbReference type="EMBL" id="JAUSVP010000010">
    <property type="protein sequence ID" value="MDQ0448788.1"/>
    <property type="molecule type" value="Genomic_DNA"/>
</dbReference>
<comment type="caution">
    <text evidence="2">The sequence shown here is derived from an EMBL/GenBank/DDBJ whole genome shotgun (WGS) entry which is preliminary data.</text>
</comment>
<dbReference type="RefSeq" id="WP_238201874.1">
    <property type="nucleotide sequence ID" value="NZ_BPQE01000006.1"/>
</dbReference>